<dbReference type="KEGG" id="kphy:AOZ06_01565"/>
<protein>
    <submittedName>
        <fullName evidence="1">Uncharacterized protein</fullName>
    </submittedName>
</protein>
<accession>A0A0N9HVH1</accession>
<dbReference type="EMBL" id="CP012752">
    <property type="protein sequence ID" value="ALG05785.1"/>
    <property type="molecule type" value="Genomic_DNA"/>
</dbReference>
<sequence>MTTDTLAATAGWLPATVVYADRPAIALPGEATPAAGLVITPHTDTAVRRYTGLWSVIHTGTGYHVGPYAVPLVYAREAVRLLADTATDWTESGRVLADTARGLGRVVGDIRDRVLFAWDEGIPTWWGRDSWTHARPAWSVHFADGGDHREDTWTSLVDWLTDYHTLAETTAPLYGGITTITREPAATWRLTCAAPLCDTNILGDRSPAVLAENDEDGGVYEMRYPDRRATARDALALGWRRHDRAHWTCPVCATAHAAAPVDFYGW</sequence>
<keyword evidence="2" id="KW-1185">Reference proteome</keyword>
<proteinExistence type="predicted"/>
<reference evidence="1 2" key="1">
    <citation type="submission" date="2015-07" db="EMBL/GenBank/DDBJ databases">
        <title>Genome sequencing of Kibdelosporangium phytohabitans.</title>
        <authorList>
            <person name="Qin S."/>
            <person name="Xing K."/>
        </authorList>
    </citation>
    <scope>NUCLEOTIDE SEQUENCE [LARGE SCALE GENOMIC DNA]</scope>
    <source>
        <strain evidence="1 2">KLBMP1111</strain>
    </source>
</reference>
<dbReference type="RefSeq" id="WP_054287765.1">
    <property type="nucleotide sequence ID" value="NZ_CP012752.1"/>
</dbReference>
<dbReference type="STRING" id="860235.AOZ06_01565"/>
<evidence type="ECO:0000313" key="2">
    <source>
        <dbReference type="Proteomes" id="UP000063699"/>
    </source>
</evidence>
<dbReference type="OrthoDB" id="3687315at2"/>
<gene>
    <name evidence="1" type="ORF">AOZ06_01565</name>
</gene>
<dbReference type="Proteomes" id="UP000063699">
    <property type="component" value="Chromosome"/>
</dbReference>
<name>A0A0N9HVH1_9PSEU</name>
<evidence type="ECO:0000313" key="1">
    <source>
        <dbReference type="EMBL" id="ALG05785.1"/>
    </source>
</evidence>
<dbReference type="AlphaFoldDB" id="A0A0N9HVH1"/>
<organism evidence="1 2">
    <name type="scientific">Kibdelosporangium phytohabitans</name>
    <dbReference type="NCBI Taxonomy" id="860235"/>
    <lineage>
        <taxon>Bacteria</taxon>
        <taxon>Bacillati</taxon>
        <taxon>Actinomycetota</taxon>
        <taxon>Actinomycetes</taxon>
        <taxon>Pseudonocardiales</taxon>
        <taxon>Pseudonocardiaceae</taxon>
        <taxon>Kibdelosporangium</taxon>
    </lineage>
</organism>